<keyword evidence="1" id="KW-0418">Kinase</keyword>
<dbReference type="AlphaFoldDB" id="A0A372GHW1"/>
<dbReference type="PANTHER" id="PTHR35526">
    <property type="entry name" value="ANTI-SIGMA-F FACTOR RSBW-RELATED"/>
    <property type="match status" value="1"/>
</dbReference>
<reference evidence="3 4" key="1">
    <citation type="submission" date="2018-08" db="EMBL/GenBank/DDBJ databases">
        <title>Actinomadura spongicola sp. nov., isolated from marine sponge Leucetta chagosensis.</title>
        <authorList>
            <person name="Li L."/>
            <person name="Lin H.W."/>
        </authorList>
    </citation>
    <scope>NUCLEOTIDE SEQUENCE [LARGE SCALE GENOMIC DNA]</scope>
    <source>
        <strain evidence="3 4">LHW52907</strain>
    </source>
</reference>
<sequence length="123" mass="13759">MSSSHHRRQWASPAVRRCGSRHVGLSERQAEDAQLVVCELVTNSVTQASHKKIRVRICEEVVNTLTVEVWDPGPASPRCRSLQLDAENGRGLFIVKRLAAYTGWRPAGEGEWVFAVLEVRPNV</sequence>
<comment type="caution">
    <text evidence="3">The sequence shown here is derived from an EMBL/GenBank/DDBJ whole genome shotgun (WGS) entry which is preliminary data.</text>
</comment>
<dbReference type="CDD" id="cd16936">
    <property type="entry name" value="HATPase_RsbW-like"/>
    <property type="match status" value="1"/>
</dbReference>
<keyword evidence="1" id="KW-0723">Serine/threonine-protein kinase</keyword>
<organism evidence="3 4">
    <name type="scientific">Actinomadura spongiicola</name>
    <dbReference type="NCBI Taxonomy" id="2303421"/>
    <lineage>
        <taxon>Bacteria</taxon>
        <taxon>Bacillati</taxon>
        <taxon>Actinomycetota</taxon>
        <taxon>Actinomycetes</taxon>
        <taxon>Streptosporangiales</taxon>
        <taxon>Thermomonosporaceae</taxon>
        <taxon>Actinomadura</taxon>
    </lineage>
</organism>
<gene>
    <name evidence="3" type="ORF">D0T12_15750</name>
</gene>
<evidence type="ECO:0000256" key="1">
    <source>
        <dbReference type="ARBA" id="ARBA00022527"/>
    </source>
</evidence>
<evidence type="ECO:0000313" key="4">
    <source>
        <dbReference type="Proteomes" id="UP000262882"/>
    </source>
</evidence>
<dbReference type="Proteomes" id="UP000262882">
    <property type="component" value="Unassembled WGS sequence"/>
</dbReference>
<dbReference type="Pfam" id="PF13581">
    <property type="entry name" value="HATPase_c_2"/>
    <property type="match status" value="1"/>
</dbReference>
<dbReference type="InterPro" id="IPR003594">
    <property type="entry name" value="HATPase_dom"/>
</dbReference>
<name>A0A372GHW1_9ACTN</name>
<feature type="domain" description="Histidine kinase/HSP90-like ATPase" evidence="2">
    <location>
        <begin position="15"/>
        <end position="113"/>
    </location>
</feature>
<evidence type="ECO:0000259" key="2">
    <source>
        <dbReference type="Pfam" id="PF13581"/>
    </source>
</evidence>
<dbReference type="SUPFAM" id="SSF55874">
    <property type="entry name" value="ATPase domain of HSP90 chaperone/DNA topoisomerase II/histidine kinase"/>
    <property type="match status" value="1"/>
</dbReference>
<protein>
    <recommendedName>
        <fullName evidence="2">Histidine kinase/HSP90-like ATPase domain-containing protein</fullName>
    </recommendedName>
</protein>
<dbReference type="InterPro" id="IPR036890">
    <property type="entry name" value="HATPase_C_sf"/>
</dbReference>
<evidence type="ECO:0000313" key="3">
    <source>
        <dbReference type="EMBL" id="RFS84951.1"/>
    </source>
</evidence>
<dbReference type="Gene3D" id="3.30.565.10">
    <property type="entry name" value="Histidine kinase-like ATPase, C-terminal domain"/>
    <property type="match status" value="1"/>
</dbReference>
<dbReference type="GO" id="GO:0004674">
    <property type="term" value="F:protein serine/threonine kinase activity"/>
    <property type="evidence" value="ECO:0007669"/>
    <property type="project" value="UniProtKB-KW"/>
</dbReference>
<accession>A0A372GHW1</accession>
<dbReference type="InterPro" id="IPR050267">
    <property type="entry name" value="Anti-sigma-factor_SerPK"/>
</dbReference>
<dbReference type="RefSeq" id="WP_117400290.1">
    <property type="nucleotide sequence ID" value="NZ_QVNQ01000004.1"/>
</dbReference>
<keyword evidence="1" id="KW-0808">Transferase</keyword>
<dbReference type="EMBL" id="QVNQ01000004">
    <property type="protein sequence ID" value="RFS84951.1"/>
    <property type="molecule type" value="Genomic_DNA"/>
</dbReference>
<dbReference type="PANTHER" id="PTHR35526:SF3">
    <property type="entry name" value="ANTI-SIGMA-F FACTOR RSBW"/>
    <property type="match status" value="1"/>
</dbReference>
<proteinExistence type="predicted"/>
<keyword evidence="4" id="KW-1185">Reference proteome</keyword>